<dbReference type="PANTHER" id="PTHR48043">
    <property type="entry name" value="EG:EG0003.4 PROTEIN-RELATED"/>
    <property type="match status" value="1"/>
</dbReference>
<dbReference type="PROSITE" id="PS00375">
    <property type="entry name" value="UDPGT"/>
    <property type="match status" value="1"/>
</dbReference>
<comment type="caution">
    <text evidence="6">The sequence shown here is derived from an EMBL/GenBank/DDBJ whole genome shotgun (WGS) entry which is preliminary data.</text>
</comment>
<evidence type="ECO:0000313" key="6">
    <source>
        <dbReference type="EMBL" id="KAL3278839.1"/>
    </source>
</evidence>
<dbReference type="Gene3D" id="3.40.50.2000">
    <property type="entry name" value="Glycogen Phosphorylase B"/>
    <property type="match status" value="1"/>
</dbReference>
<keyword evidence="2 4" id="KW-0328">Glycosyltransferase</keyword>
<dbReference type="AlphaFoldDB" id="A0ABD2NJW4"/>
<dbReference type="Proteomes" id="UP001516400">
    <property type="component" value="Unassembled WGS sequence"/>
</dbReference>
<keyword evidence="3 4" id="KW-0808">Transferase</keyword>
<evidence type="ECO:0000256" key="2">
    <source>
        <dbReference type="ARBA" id="ARBA00022676"/>
    </source>
</evidence>
<reference evidence="6 7" key="1">
    <citation type="journal article" date="2021" name="BMC Biol.">
        <title>Horizontally acquired antibacterial genes associated with adaptive radiation of ladybird beetles.</title>
        <authorList>
            <person name="Li H.S."/>
            <person name="Tang X.F."/>
            <person name="Huang Y.H."/>
            <person name="Xu Z.Y."/>
            <person name="Chen M.L."/>
            <person name="Du X.Y."/>
            <person name="Qiu B.Y."/>
            <person name="Chen P.T."/>
            <person name="Zhang W."/>
            <person name="Slipinski A."/>
            <person name="Escalona H.E."/>
            <person name="Waterhouse R.M."/>
            <person name="Zwick A."/>
            <person name="Pang H."/>
        </authorList>
    </citation>
    <scope>NUCLEOTIDE SEQUENCE [LARGE SCALE GENOMIC DNA]</scope>
    <source>
        <strain evidence="6">SYSU2018</strain>
    </source>
</reference>
<keyword evidence="7" id="KW-1185">Reference proteome</keyword>
<comment type="catalytic activity">
    <reaction evidence="5">
        <text>glucuronate acceptor + UDP-alpha-D-glucuronate = acceptor beta-D-glucuronoside + UDP + H(+)</text>
        <dbReference type="Rhea" id="RHEA:21032"/>
        <dbReference type="ChEBI" id="CHEBI:15378"/>
        <dbReference type="ChEBI" id="CHEBI:58052"/>
        <dbReference type="ChEBI" id="CHEBI:58223"/>
        <dbReference type="ChEBI" id="CHEBI:132367"/>
        <dbReference type="ChEBI" id="CHEBI:132368"/>
        <dbReference type="EC" id="2.4.1.17"/>
    </reaction>
</comment>
<dbReference type="FunFam" id="3.40.50.2000:FF:000050">
    <property type="entry name" value="UDP-glucuronosyltransferase"/>
    <property type="match status" value="1"/>
</dbReference>
<gene>
    <name evidence="6" type="ORF">HHI36_016359</name>
</gene>
<dbReference type="GO" id="GO:0015020">
    <property type="term" value="F:glucuronosyltransferase activity"/>
    <property type="evidence" value="ECO:0007669"/>
    <property type="project" value="UniProtKB-EC"/>
</dbReference>
<dbReference type="InterPro" id="IPR050271">
    <property type="entry name" value="UDP-glycosyltransferase"/>
</dbReference>
<dbReference type="PANTHER" id="PTHR48043:SF159">
    <property type="entry name" value="EG:EG0003.4 PROTEIN-RELATED"/>
    <property type="match status" value="1"/>
</dbReference>
<evidence type="ECO:0000256" key="5">
    <source>
        <dbReference type="RuleBase" id="RU362059"/>
    </source>
</evidence>
<dbReference type="EC" id="2.4.1.17" evidence="5"/>
<proteinExistence type="inferred from homology"/>
<protein>
    <recommendedName>
        <fullName evidence="5">UDP-glucuronosyltransferase</fullName>
        <ecNumber evidence="5">2.4.1.17</ecNumber>
    </recommendedName>
</protein>
<dbReference type="InterPro" id="IPR002213">
    <property type="entry name" value="UDP_glucos_trans"/>
</dbReference>
<dbReference type="Pfam" id="PF00201">
    <property type="entry name" value="UDPGT"/>
    <property type="match status" value="1"/>
</dbReference>
<comment type="similarity">
    <text evidence="1 4">Belongs to the UDP-glycosyltransferase family.</text>
</comment>
<organism evidence="6 7">
    <name type="scientific">Cryptolaemus montrouzieri</name>
    <dbReference type="NCBI Taxonomy" id="559131"/>
    <lineage>
        <taxon>Eukaryota</taxon>
        <taxon>Metazoa</taxon>
        <taxon>Ecdysozoa</taxon>
        <taxon>Arthropoda</taxon>
        <taxon>Hexapoda</taxon>
        <taxon>Insecta</taxon>
        <taxon>Pterygota</taxon>
        <taxon>Neoptera</taxon>
        <taxon>Endopterygota</taxon>
        <taxon>Coleoptera</taxon>
        <taxon>Polyphaga</taxon>
        <taxon>Cucujiformia</taxon>
        <taxon>Coccinelloidea</taxon>
        <taxon>Coccinellidae</taxon>
        <taxon>Scymninae</taxon>
        <taxon>Scymnini</taxon>
        <taxon>Cryptolaemus</taxon>
    </lineage>
</organism>
<comment type="subcellular location">
    <subcellularLocation>
        <location evidence="5">Membrane</location>
        <topology evidence="5">Single-pass membrane protein</topology>
    </subcellularLocation>
</comment>
<accession>A0ABD2NJW4</accession>
<dbReference type="CDD" id="cd03784">
    <property type="entry name" value="GT1_Gtf-like"/>
    <property type="match status" value="1"/>
</dbReference>
<evidence type="ECO:0000256" key="1">
    <source>
        <dbReference type="ARBA" id="ARBA00009995"/>
    </source>
</evidence>
<evidence type="ECO:0000256" key="4">
    <source>
        <dbReference type="RuleBase" id="RU003718"/>
    </source>
</evidence>
<dbReference type="EMBL" id="JABFTP020000124">
    <property type="protein sequence ID" value="KAL3278839.1"/>
    <property type="molecule type" value="Genomic_DNA"/>
</dbReference>
<dbReference type="GO" id="GO:0016020">
    <property type="term" value="C:membrane"/>
    <property type="evidence" value="ECO:0007669"/>
    <property type="project" value="UniProtKB-SubCell"/>
</dbReference>
<name>A0ABD2NJW4_9CUCU</name>
<evidence type="ECO:0000256" key="3">
    <source>
        <dbReference type="ARBA" id="ARBA00022679"/>
    </source>
</evidence>
<dbReference type="InterPro" id="IPR035595">
    <property type="entry name" value="UDP_glycos_trans_CS"/>
</dbReference>
<evidence type="ECO:0000313" key="7">
    <source>
        <dbReference type="Proteomes" id="UP001516400"/>
    </source>
</evidence>
<dbReference type="SUPFAM" id="SSF53756">
    <property type="entry name" value="UDP-Glycosyltransferase/glycogen phosphorylase"/>
    <property type="match status" value="1"/>
</dbReference>
<sequence>MSTMVDVIQSEMIVKTVLFCVILAKLVNCAKILGVFMTPSYSHQIIYQPIWKELSLRGHHVTVLTPNPLKDEKLTNLTEVDLSFTYSLVRQEQNKSAVLYKDRTTQSEHARLAKLYEKVTHSILGHSGVQELIKDEDKTFDLLLVEYLYPSMYVFKDIFNCSMIGITSLPLLSVGHEALGNPDNPVVHPSFTLPFSVTTTFNERIMSVLTNLWIRFSTNYRLATILDKIYPQYIKKKIRPINDISQEFSLVIQNSNLAISNSRPLVPNLIEISGIHITKPKPLPEDLKIFLDDSTEGAIYFSLGTNSNSSSLPPQKLTTIIEALADIPYRVLWKFEDQNIIQLPSNIKTRSWLPQQDVLSHSNIKLFISQGGLQSIDEAIFKKKPLLLIPLLADQKYNAHHMKRKGGGLSLDFDTLTKETLKEAIMEMMTNPVYQKNINKLSAIASDQPMPALEKAVWWIEYVLRHNGAEHLKYEGRICLFINTSC</sequence>